<dbReference type="Pfam" id="PF13335">
    <property type="entry name" value="Mg_chelatase_C"/>
    <property type="match status" value="1"/>
</dbReference>
<dbReference type="Gene3D" id="3.30.230.10">
    <property type="match status" value="1"/>
</dbReference>
<dbReference type="GO" id="GO:0005524">
    <property type="term" value="F:ATP binding"/>
    <property type="evidence" value="ECO:0007669"/>
    <property type="project" value="InterPro"/>
</dbReference>
<dbReference type="RefSeq" id="WP_143986327.1">
    <property type="nucleotide sequence ID" value="NZ_CP041692.1"/>
</dbReference>
<feature type="domain" description="AAA+ ATPase" evidence="2">
    <location>
        <begin position="216"/>
        <end position="399"/>
    </location>
</feature>
<dbReference type="OrthoDB" id="9813147at2"/>
<evidence type="ECO:0000313" key="3">
    <source>
        <dbReference type="EMBL" id="QDP96361.1"/>
    </source>
</evidence>
<name>A0A516PZF2_9ACTN</name>
<dbReference type="Proteomes" id="UP000319263">
    <property type="component" value="Chromosome"/>
</dbReference>
<dbReference type="InterPro" id="IPR045006">
    <property type="entry name" value="CHLI-like"/>
</dbReference>
<dbReference type="InterPro" id="IPR003593">
    <property type="entry name" value="AAA+_ATPase"/>
</dbReference>
<dbReference type="Gene3D" id="3.40.50.300">
    <property type="entry name" value="P-loop containing nucleotide triphosphate hydrolases"/>
    <property type="match status" value="1"/>
</dbReference>
<dbReference type="InterPro" id="IPR027417">
    <property type="entry name" value="P-loop_NTPase"/>
</dbReference>
<evidence type="ECO:0000313" key="4">
    <source>
        <dbReference type="Proteomes" id="UP000319263"/>
    </source>
</evidence>
<evidence type="ECO:0000256" key="1">
    <source>
        <dbReference type="ARBA" id="ARBA00006354"/>
    </source>
</evidence>
<dbReference type="EMBL" id="CP041692">
    <property type="protein sequence ID" value="QDP96361.1"/>
    <property type="molecule type" value="Genomic_DNA"/>
</dbReference>
<dbReference type="KEGG" id="mik:FOE78_11020"/>
<dbReference type="InterPro" id="IPR000523">
    <property type="entry name" value="Mg_chelatse_chII-like_cat_dom"/>
</dbReference>
<protein>
    <submittedName>
        <fullName evidence="3">YifB family Mg chelatase-like AAA ATPase</fullName>
    </submittedName>
</protein>
<evidence type="ECO:0000259" key="2">
    <source>
        <dbReference type="SMART" id="SM00382"/>
    </source>
</evidence>
<dbReference type="SUPFAM" id="SSF52540">
    <property type="entry name" value="P-loop containing nucleoside triphosphate hydrolases"/>
    <property type="match status" value="1"/>
</dbReference>
<dbReference type="InterPro" id="IPR025158">
    <property type="entry name" value="Mg_chelat-rel_C"/>
</dbReference>
<dbReference type="InterPro" id="IPR004482">
    <property type="entry name" value="Mg_chelat-rel"/>
</dbReference>
<dbReference type="PANTHER" id="PTHR32039">
    <property type="entry name" value="MAGNESIUM-CHELATASE SUBUNIT CHLI"/>
    <property type="match status" value="1"/>
</dbReference>
<organism evidence="3 4">
    <name type="scientific">Microlunatus elymi</name>
    <dbReference type="NCBI Taxonomy" id="2596828"/>
    <lineage>
        <taxon>Bacteria</taxon>
        <taxon>Bacillati</taxon>
        <taxon>Actinomycetota</taxon>
        <taxon>Actinomycetes</taxon>
        <taxon>Propionibacteriales</taxon>
        <taxon>Propionibacteriaceae</taxon>
        <taxon>Microlunatus</taxon>
    </lineage>
</organism>
<gene>
    <name evidence="3" type="ORF">FOE78_11020</name>
</gene>
<proteinExistence type="inferred from homology"/>
<dbReference type="InterPro" id="IPR020568">
    <property type="entry name" value="Ribosomal_Su5_D2-typ_SF"/>
</dbReference>
<dbReference type="PANTHER" id="PTHR32039:SF7">
    <property type="entry name" value="COMPETENCE PROTEIN COMM"/>
    <property type="match status" value="1"/>
</dbReference>
<accession>A0A516PZF2</accession>
<sequence length="519" mass="55137">MTLASAFSVALVGLEGQMVEIEANLGPGLPRTVLVGLPDTALYESRDRCKAALGNSGRTWPERLVTINLSPASLPKAGAHYDLGIVAAVLAADGAFGTSQLGDTVFLGELGLDGRVRPVRGLLPALLAASQSGFRRAVVPKRQAGEARLVEDLEIFGVATLEQLIALMRDDPMPEDPPPDEHDTETRPAVQQRRLDLSEVAGQLDAKWAIEVAAAGGHHLLMSGPPGVGKTMLAERLPGLLPDLALAEALEVSAIHSLAGFALEDGLILRPPYSAPHHSASVPSMVGGGYRIAKPGAISRAHRGVLFLDEAPEFSVRALEALRTPLESGVVTIGRSEAEASYPARFQLVLAANPCPCGLAGSPGGRCTCTPYLIRRYAERLSGPIRDRIDLHQRLLPMKKTYLKAALARSESTAVVAERVAEARRRQAFRLSGTGWHCNSEVSGAYLRRRLPLPDGIELLDRAVSTGTLSPRGVDKTLRLAWTVADLAGLDHPGSQELQIALAMRRGELGPAAVETKVG</sequence>
<dbReference type="CDD" id="cd00009">
    <property type="entry name" value="AAA"/>
    <property type="match status" value="1"/>
</dbReference>
<dbReference type="Pfam" id="PF13541">
    <property type="entry name" value="ChlI"/>
    <property type="match status" value="1"/>
</dbReference>
<dbReference type="InterPro" id="IPR014721">
    <property type="entry name" value="Ribsml_uS5_D2-typ_fold_subgr"/>
</dbReference>
<reference evidence="3 4" key="1">
    <citation type="submission" date="2019-07" db="EMBL/GenBank/DDBJ databases">
        <title>Microlunatus dokdonensis sp. nov. isolated from the rhizospheric soil of the wild plant Elymus tsukushiensis.</title>
        <authorList>
            <person name="Ghim S.-Y."/>
            <person name="Hwang Y.-J."/>
            <person name="Son J.-S."/>
            <person name="Shin J.-H."/>
        </authorList>
    </citation>
    <scope>NUCLEOTIDE SEQUENCE [LARGE SCALE GENOMIC DNA]</scope>
    <source>
        <strain evidence="3 4">KUDC0627</strain>
    </source>
</reference>
<comment type="similarity">
    <text evidence="1">Belongs to the Mg-chelatase subunits D/I family. ComM subfamily.</text>
</comment>
<dbReference type="SMART" id="SM00382">
    <property type="entry name" value="AAA"/>
    <property type="match status" value="1"/>
</dbReference>
<dbReference type="AlphaFoldDB" id="A0A516PZF2"/>
<dbReference type="Pfam" id="PF01078">
    <property type="entry name" value="Mg_chelatase"/>
    <property type="match status" value="1"/>
</dbReference>
<dbReference type="NCBIfam" id="TIGR00368">
    <property type="entry name" value="YifB family Mg chelatase-like AAA ATPase"/>
    <property type="match status" value="1"/>
</dbReference>
<dbReference type="SUPFAM" id="SSF54211">
    <property type="entry name" value="Ribosomal protein S5 domain 2-like"/>
    <property type="match status" value="1"/>
</dbReference>
<keyword evidence="4" id="KW-1185">Reference proteome</keyword>